<dbReference type="RefSeq" id="WP_155813506.1">
    <property type="nucleotide sequence ID" value="NZ_LAOO01000001.1"/>
</dbReference>
<gene>
    <name evidence="1" type="ORF">RPATATE_0432</name>
</gene>
<proteinExistence type="predicted"/>
<comment type="caution">
    <text evidence="1">The sequence shown here is derived from an EMBL/GenBank/DDBJ whole genome shotgun (WGS) entry which is preliminary data.</text>
</comment>
<dbReference type="EMBL" id="LAOO01000001">
    <property type="protein sequence ID" value="KJW00743.1"/>
    <property type="molecule type" value="Genomic_DNA"/>
</dbReference>
<keyword evidence="2" id="KW-1185">Reference proteome</keyword>
<sequence length="59" mass="6567">MALCHSRFRGNDIEHILYKPYFFFKNSVASAEVSNLSLLLLLLAKAVSASSLSSFSSRK</sequence>
<protein>
    <submittedName>
        <fullName evidence="1">Uncharacterized protein</fullName>
    </submittedName>
</protein>
<evidence type="ECO:0000313" key="1">
    <source>
        <dbReference type="EMBL" id="KJW00743.1"/>
    </source>
</evidence>
<reference evidence="1 2" key="1">
    <citation type="submission" date="2015-02" db="EMBL/GenBank/DDBJ databases">
        <title>Genome Sequencing of Rickettsiales.</title>
        <authorList>
            <person name="Daugherty S.C."/>
            <person name="Su Q."/>
            <person name="Abolude K."/>
            <person name="Beier-Sexton M."/>
            <person name="Carlyon J.A."/>
            <person name="Carter R."/>
            <person name="Day N.P."/>
            <person name="Dumler S.J."/>
            <person name="Dyachenko V."/>
            <person name="Godinez A."/>
            <person name="Kurtti T.J."/>
            <person name="Lichay M."/>
            <person name="Mullins K.E."/>
            <person name="Ott S."/>
            <person name="Pappas-Brown V."/>
            <person name="Paris D.H."/>
            <person name="Patel P."/>
            <person name="Richards A.L."/>
            <person name="Sadzewicz L."/>
            <person name="Sears K."/>
            <person name="Seidman D."/>
            <person name="Sengamalay N."/>
            <person name="Stenos J."/>
            <person name="Tallon L.J."/>
            <person name="Vincent G."/>
            <person name="Fraser C.M."/>
            <person name="Munderloh U."/>
            <person name="Dunning-Hotopp J.C."/>
        </authorList>
    </citation>
    <scope>NUCLEOTIDE SEQUENCE [LARGE SCALE GENOMIC DNA]</scope>
    <source>
        <strain evidence="1 2">Tate's Hell</strain>
    </source>
</reference>
<dbReference type="Proteomes" id="UP000035491">
    <property type="component" value="Unassembled WGS sequence"/>
</dbReference>
<evidence type="ECO:0000313" key="2">
    <source>
        <dbReference type="Proteomes" id="UP000035491"/>
    </source>
</evidence>
<organism evidence="1 2">
    <name type="scientific">Rickettsia parkeri str. Tate's Hell</name>
    <dbReference type="NCBI Taxonomy" id="1359189"/>
    <lineage>
        <taxon>Bacteria</taxon>
        <taxon>Pseudomonadati</taxon>
        <taxon>Pseudomonadota</taxon>
        <taxon>Alphaproteobacteria</taxon>
        <taxon>Rickettsiales</taxon>
        <taxon>Rickettsiaceae</taxon>
        <taxon>Rickettsieae</taxon>
        <taxon>Rickettsia</taxon>
        <taxon>spotted fever group</taxon>
    </lineage>
</organism>
<name>A0ABR5DPT2_RICPA</name>
<accession>A0ABR5DPT2</accession>